<keyword evidence="2" id="KW-1185">Reference proteome</keyword>
<name>A0A918MZ12_9ALTE</name>
<sequence length="149" mass="17087">MAHEKIQKQLSEYLEYELRQLIDKRVSAFKRQLEYVKTKDNPHLIKLYSNNWNDEMLKVVFVLNSFYQLVLGPLDSSARSSTNSGLGSDIPISYGKSIKFNASRSRKINKAVESFNSIIAKLEINSFVMGLNSANDIVFNLAKDLYENE</sequence>
<reference evidence="1" key="1">
    <citation type="journal article" date="2014" name="Int. J. Syst. Evol. Microbiol.">
        <title>Complete genome sequence of Corynebacterium casei LMG S-19264T (=DSM 44701T), isolated from a smear-ripened cheese.</title>
        <authorList>
            <consortium name="US DOE Joint Genome Institute (JGI-PGF)"/>
            <person name="Walter F."/>
            <person name="Albersmeier A."/>
            <person name="Kalinowski J."/>
            <person name="Ruckert C."/>
        </authorList>
    </citation>
    <scope>NUCLEOTIDE SEQUENCE</scope>
    <source>
        <strain evidence="1">KCTC 22164</strain>
    </source>
</reference>
<dbReference type="EMBL" id="BMXP01000004">
    <property type="protein sequence ID" value="GGW87269.1"/>
    <property type="molecule type" value="Genomic_DNA"/>
</dbReference>
<evidence type="ECO:0000313" key="1">
    <source>
        <dbReference type="EMBL" id="GGW87269.1"/>
    </source>
</evidence>
<dbReference type="AlphaFoldDB" id="A0A918MZ12"/>
<dbReference type="Proteomes" id="UP000631300">
    <property type="component" value="Unassembled WGS sequence"/>
</dbReference>
<dbReference type="RefSeq" id="WP_189406295.1">
    <property type="nucleotide sequence ID" value="NZ_BMXP01000004.1"/>
</dbReference>
<organism evidence="1 2">
    <name type="scientific">Alteromonas halophila</name>
    <dbReference type="NCBI Taxonomy" id="516698"/>
    <lineage>
        <taxon>Bacteria</taxon>
        <taxon>Pseudomonadati</taxon>
        <taxon>Pseudomonadota</taxon>
        <taxon>Gammaproteobacteria</taxon>
        <taxon>Alteromonadales</taxon>
        <taxon>Alteromonadaceae</taxon>
        <taxon>Alteromonas/Salinimonas group</taxon>
        <taxon>Alteromonas</taxon>
    </lineage>
</organism>
<evidence type="ECO:0000313" key="2">
    <source>
        <dbReference type="Proteomes" id="UP000631300"/>
    </source>
</evidence>
<reference evidence="1" key="2">
    <citation type="submission" date="2020-09" db="EMBL/GenBank/DDBJ databases">
        <authorList>
            <person name="Sun Q."/>
            <person name="Kim S."/>
        </authorList>
    </citation>
    <scope>NUCLEOTIDE SEQUENCE</scope>
    <source>
        <strain evidence="1">KCTC 22164</strain>
    </source>
</reference>
<proteinExistence type="predicted"/>
<accession>A0A918MZ12</accession>
<gene>
    <name evidence="1" type="ORF">GCM10007391_21440</name>
</gene>
<comment type="caution">
    <text evidence="1">The sequence shown here is derived from an EMBL/GenBank/DDBJ whole genome shotgun (WGS) entry which is preliminary data.</text>
</comment>
<protein>
    <submittedName>
        <fullName evidence="1">Uncharacterized protein</fullName>
    </submittedName>
</protein>